<proteinExistence type="inferred from homology"/>
<dbReference type="InterPro" id="IPR036013">
    <property type="entry name" value="Band_7/SPFH_dom_sf"/>
</dbReference>
<evidence type="ECO:0000256" key="2">
    <source>
        <dbReference type="ARBA" id="ARBA00023136"/>
    </source>
</evidence>
<keyword evidence="6" id="KW-1185">Reference proteome</keyword>
<dbReference type="InterPro" id="IPR027705">
    <property type="entry name" value="Flotillin_fam"/>
</dbReference>
<evidence type="ECO:0000313" key="6">
    <source>
        <dbReference type="Proteomes" id="UP001472866"/>
    </source>
</evidence>
<evidence type="ECO:0000256" key="3">
    <source>
        <dbReference type="RuleBase" id="RU366054"/>
    </source>
</evidence>
<dbReference type="Gene3D" id="3.30.479.30">
    <property type="entry name" value="Band 7 domain"/>
    <property type="match status" value="1"/>
</dbReference>
<sequence>MGNIVVAPPNSAVIVSGCRGNKIVLGRCGFAFWFIEEARSLSLEIMTITVTSQECETTQGVKINLQSYAQVKVKSLKPDGTLNMEAIQLAATNFLSASQWEIQDALQKTLEGHQRQIVGTLTVEELYKDRAAFSERVYEHVVDDLERLGFELASYTVASIGDLNGYMESLGKTQTAIVSREAAEGTARNQAESRKAIAKYNADADIVAAENAERSYIRRQQQGEQQAEADRLLDLRKAQNRMEVNRADAEAASAKDIEYAKQKQAIVEAMATQRLREEEVMLKVKDVELQQAVNVARREAEALKLQAEAMGEKERFVGEAEADVIKMKGKAENSILRNRAEIYKKFGHDAIVQNVVEVLPALAREIAQPLGKTEKMIFVSSDGSSASNLSKDIIKAAAQLPDAVESLTGLDLKKALKRLEGEPTT</sequence>
<dbReference type="CDD" id="cd03399">
    <property type="entry name" value="SPFH_flotillin"/>
    <property type="match status" value="1"/>
</dbReference>
<dbReference type="GO" id="GO:0005901">
    <property type="term" value="C:caveola"/>
    <property type="evidence" value="ECO:0007669"/>
    <property type="project" value="UniProtKB-SubCell"/>
</dbReference>
<dbReference type="Proteomes" id="UP001472866">
    <property type="component" value="Chromosome 01"/>
</dbReference>
<protein>
    <recommendedName>
        <fullName evidence="3">Flotillin-like</fullName>
    </recommendedName>
</protein>
<comment type="subcellular location">
    <subcellularLocation>
        <location evidence="3">Cell membrane</location>
        <topology evidence="3">Lipid-anchor</topology>
    </subcellularLocation>
    <subcellularLocation>
        <location evidence="3">Membrane</location>
        <location evidence="3">Caveola</location>
    </subcellularLocation>
</comment>
<accession>A0AAX4NYD7</accession>
<dbReference type="Pfam" id="PF01145">
    <property type="entry name" value="Band_7"/>
    <property type="match status" value="1"/>
</dbReference>
<evidence type="ECO:0000256" key="1">
    <source>
        <dbReference type="ARBA" id="ARBA00007161"/>
    </source>
</evidence>
<keyword evidence="2 3" id="KW-0472">Membrane</keyword>
<dbReference type="EMBL" id="CP151501">
    <property type="protein sequence ID" value="WZN59107.1"/>
    <property type="molecule type" value="Genomic_DNA"/>
</dbReference>
<dbReference type="AlphaFoldDB" id="A0AAX4NYD7"/>
<name>A0AAX4NYD7_9CHLO</name>
<dbReference type="PANTHER" id="PTHR13806:SF46">
    <property type="entry name" value="FLOTILLIN-1-RELATED"/>
    <property type="match status" value="1"/>
</dbReference>
<organism evidence="5 6">
    <name type="scientific">Chloropicon roscoffensis</name>
    <dbReference type="NCBI Taxonomy" id="1461544"/>
    <lineage>
        <taxon>Eukaryota</taxon>
        <taxon>Viridiplantae</taxon>
        <taxon>Chlorophyta</taxon>
        <taxon>Chloropicophyceae</taxon>
        <taxon>Chloropicales</taxon>
        <taxon>Chloropicaceae</taxon>
        <taxon>Chloropicon</taxon>
    </lineage>
</organism>
<evidence type="ECO:0000259" key="4">
    <source>
        <dbReference type="Pfam" id="PF01145"/>
    </source>
</evidence>
<evidence type="ECO:0000313" key="5">
    <source>
        <dbReference type="EMBL" id="WZN59107.1"/>
    </source>
</evidence>
<dbReference type="InterPro" id="IPR001107">
    <property type="entry name" value="Band_7"/>
</dbReference>
<dbReference type="GO" id="GO:0072659">
    <property type="term" value="P:protein localization to plasma membrane"/>
    <property type="evidence" value="ECO:0007669"/>
    <property type="project" value="TreeGrafter"/>
</dbReference>
<dbReference type="PANTHER" id="PTHR13806">
    <property type="entry name" value="FLOTILLIN-RELATED"/>
    <property type="match status" value="1"/>
</dbReference>
<dbReference type="GO" id="GO:0002020">
    <property type="term" value="F:protease binding"/>
    <property type="evidence" value="ECO:0007669"/>
    <property type="project" value="TreeGrafter"/>
</dbReference>
<feature type="domain" description="Band 7" evidence="4">
    <location>
        <begin position="29"/>
        <end position="191"/>
    </location>
</feature>
<keyword evidence="3" id="KW-1003">Cell membrane</keyword>
<comment type="similarity">
    <text evidence="1 3">Belongs to the band 7/mec-2 family. Flotillin subfamily.</text>
</comment>
<dbReference type="SUPFAM" id="SSF117892">
    <property type="entry name" value="Band 7/SPFH domain"/>
    <property type="match status" value="1"/>
</dbReference>
<gene>
    <name evidence="5" type="ORF">HKI87_01g06320</name>
</gene>
<reference evidence="5 6" key="1">
    <citation type="submission" date="2024-03" db="EMBL/GenBank/DDBJ databases">
        <title>Complete genome sequence of the green alga Chloropicon roscoffensis RCC1871.</title>
        <authorList>
            <person name="Lemieux C."/>
            <person name="Pombert J.-F."/>
            <person name="Otis C."/>
            <person name="Turmel M."/>
        </authorList>
    </citation>
    <scope>NUCLEOTIDE SEQUENCE [LARGE SCALE GENOMIC DNA]</scope>
    <source>
        <strain evidence="5 6">RCC1871</strain>
    </source>
</reference>